<keyword evidence="8" id="KW-1185">Reference proteome</keyword>
<dbReference type="Pfam" id="PF03936">
    <property type="entry name" value="Terpene_synth_C"/>
    <property type="match status" value="1"/>
</dbReference>
<gene>
    <name evidence="7" type="ORF">JRO89_XS06G0094300</name>
</gene>
<reference evidence="7 8" key="1">
    <citation type="submission" date="2021-02" db="EMBL/GenBank/DDBJ databases">
        <title>Plant Genome Project.</title>
        <authorList>
            <person name="Zhang R.-G."/>
        </authorList>
    </citation>
    <scope>NUCLEOTIDE SEQUENCE [LARGE SCALE GENOMIC DNA]</scope>
    <source>
        <tissue evidence="7">Leaves</tissue>
    </source>
</reference>
<dbReference type="InterPro" id="IPR008930">
    <property type="entry name" value="Terpenoid_cyclase/PrenylTrfase"/>
</dbReference>
<dbReference type="SUPFAM" id="SSF48576">
    <property type="entry name" value="Terpenoid synthases"/>
    <property type="match status" value="1"/>
</dbReference>
<dbReference type="InterPro" id="IPR001906">
    <property type="entry name" value="Terpene_synth_N"/>
</dbReference>
<sequence length="620" mass="70588">MAFSSTVSESSHPLISEKLFPTISKSTPTVVNSLPTSQNESSTHDNGKLLKHITYPSEHPSFPDVDVYVKYAQKLKVFKQILIGVGEDPFEGLAMIDAVQRLGIDYHFQAEIEEILQRHYMIITNGYHSHDLQEVALRFRLLRQQGYNVPADVFNDFIRSKEGKSHRNVSEDIKGLMELYEASQLSGEGETVIDEGGNFSANLLNEWMKNQLDDHYQAKVVGNTLVYPHHKSLPRFMAKTMFQSNYQGENGWIHVLQELAVMDFNMVQSLHQKEIVQVSKWDLSAGDQLPEYLRICFKALNDITDEISYKVYNQHGYNPVHSLRKAWAMLCNAFLVEAKWFDSGHLPRAEEYLENGIVSSGVHVGLVHIFFLVGQNITRENVELIESNPGLLSSTATILRLWDDLGSAKDENQEGKDGSYIQYYMMENQDTTEEAARKHAIDKISYAWKRLNKECLSPNPFSATFTRACLNLARMVPLMYGYDDKQRLPILEDYIKSLLFENKPTRGVIKIVRGGSRALLGLGEATSLLHAKQQGDASYRSGGGIITSSYHKEERLQFHAKSKFKLHEIEQSPSCEAHFVNWERKAFKDSSLDLGFRRVVTGLLRLLKHLELKFTDAKSN</sequence>
<dbReference type="PANTHER" id="PTHR31225:SF0">
    <property type="entry name" value="S-(+)-LINALOOL SYNTHASE, CHLOROPLASTIC"/>
    <property type="match status" value="1"/>
</dbReference>
<comment type="cofactor">
    <cofactor evidence="1">
        <name>Mg(2+)</name>
        <dbReference type="ChEBI" id="CHEBI:18420"/>
    </cofactor>
</comment>
<dbReference type="Proteomes" id="UP000827721">
    <property type="component" value="Unassembled WGS sequence"/>
</dbReference>
<name>A0ABQ8HXG6_9ROSI</name>
<evidence type="ECO:0000256" key="2">
    <source>
        <dbReference type="ARBA" id="ARBA00022723"/>
    </source>
</evidence>
<organism evidence="7 8">
    <name type="scientific">Xanthoceras sorbifolium</name>
    <dbReference type="NCBI Taxonomy" id="99658"/>
    <lineage>
        <taxon>Eukaryota</taxon>
        <taxon>Viridiplantae</taxon>
        <taxon>Streptophyta</taxon>
        <taxon>Embryophyta</taxon>
        <taxon>Tracheophyta</taxon>
        <taxon>Spermatophyta</taxon>
        <taxon>Magnoliopsida</taxon>
        <taxon>eudicotyledons</taxon>
        <taxon>Gunneridae</taxon>
        <taxon>Pentapetalae</taxon>
        <taxon>rosids</taxon>
        <taxon>malvids</taxon>
        <taxon>Sapindales</taxon>
        <taxon>Sapindaceae</taxon>
        <taxon>Xanthoceroideae</taxon>
        <taxon>Xanthoceras</taxon>
    </lineage>
</organism>
<comment type="caution">
    <text evidence="7">The sequence shown here is derived from an EMBL/GenBank/DDBJ whole genome shotgun (WGS) entry which is preliminary data.</text>
</comment>
<dbReference type="InterPro" id="IPR005630">
    <property type="entry name" value="Terpene_synthase_metal-bd"/>
</dbReference>
<evidence type="ECO:0000256" key="3">
    <source>
        <dbReference type="ARBA" id="ARBA00022842"/>
    </source>
</evidence>
<dbReference type="InterPro" id="IPR008949">
    <property type="entry name" value="Isoprenoid_synthase_dom_sf"/>
</dbReference>
<evidence type="ECO:0000313" key="8">
    <source>
        <dbReference type="Proteomes" id="UP000827721"/>
    </source>
</evidence>
<evidence type="ECO:0000259" key="6">
    <source>
        <dbReference type="Pfam" id="PF03936"/>
    </source>
</evidence>
<dbReference type="Gene3D" id="1.50.10.130">
    <property type="entry name" value="Terpene synthase, N-terminal domain"/>
    <property type="match status" value="1"/>
</dbReference>
<feature type="domain" description="Terpene synthase N-terminal" evidence="5">
    <location>
        <begin position="59"/>
        <end position="220"/>
    </location>
</feature>
<dbReference type="PANTHER" id="PTHR31225">
    <property type="entry name" value="OS04G0344100 PROTEIN-RELATED"/>
    <property type="match status" value="1"/>
</dbReference>
<dbReference type="Pfam" id="PF01397">
    <property type="entry name" value="Terpene_synth"/>
    <property type="match status" value="1"/>
</dbReference>
<dbReference type="SUPFAM" id="SSF48239">
    <property type="entry name" value="Terpenoid cyclases/Protein prenyltransferases"/>
    <property type="match status" value="1"/>
</dbReference>
<proteinExistence type="predicted"/>
<keyword evidence="3" id="KW-0460">Magnesium</keyword>
<dbReference type="Gene3D" id="1.10.600.10">
    <property type="entry name" value="Farnesyl Diphosphate Synthase"/>
    <property type="match status" value="2"/>
</dbReference>
<protein>
    <submittedName>
        <fullName evidence="7">Uncharacterized protein</fullName>
    </submittedName>
</protein>
<dbReference type="InterPro" id="IPR036965">
    <property type="entry name" value="Terpene_synth_N_sf"/>
</dbReference>
<evidence type="ECO:0000256" key="4">
    <source>
        <dbReference type="ARBA" id="ARBA00023239"/>
    </source>
</evidence>
<evidence type="ECO:0000256" key="1">
    <source>
        <dbReference type="ARBA" id="ARBA00001946"/>
    </source>
</evidence>
<evidence type="ECO:0000259" key="5">
    <source>
        <dbReference type="Pfam" id="PF01397"/>
    </source>
</evidence>
<evidence type="ECO:0000313" key="7">
    <source>
        <dbReference type="EMBL" id="KAH7569047.1"/>
    </source>
</evidence>
<keyword evidence="4" id="KW-0456">Lyase</keyword>
<dbReference type="EMBL" id="JAFEMO010000006">
    <property type="protein sequence ID" value="KAH7569047.1"/>
    <property type="molecule type" value="Genomic_DNA"/>
</dbReference>
<dbReference type="InterPro" id="IPR050148">
    <property type="entry name" value="Terpene_synthase-like"/>
</dbReference>
<keyword evidence="2" id="KW-0479">Metal-binding</keyword>
<accession>A0ABQ8HXG6</accession>
<feature type="domain" description="Terpene synthase metal-binding" evidence="6">
    <location>
        <begin position="278"/>
        <end position="449"/>
    </location>
</feature>